<sequence>IRDREQTIDNKEKRISELRMKAKELEKIKFVLDYKYKELKKEIEPKETQIIHMKEQIKEMDEELQ</sequence>
<protein>
    <submittedName>
        <fullName evidence="2 3">Uncharacterized protein</fullName>
    </submittedName>
</protein>
<name>L1I724_GUITC</name>
<accession>L1I724</accession>
<feature type="coiled-coil region" evidence="1">
    <location>
        <begin position="1"/>
        <end position="28"/>
    </location>
</feature>
<dbReference type="RefSeq" id="XP_005818842.1">
    <property type="nucleotide sequence ID" value="XM_005818785.1"/>
</dbReference>
<evidence type="ECO:0000313" key="2">
    <source>
        <dbReference type="EMBL" id="EKX31862.1"/>
    </source>
</evidence>
<dbReference type="KEGG" id="gtt:GUITHDRAFT_55425"/>
<dbReference type="PANTHER" id="PTHR32215:SF0">
    <property type="entry name" value="CILIA- AND FLAGELLA-ASSOCIATED PROTEIN 57"/>
    <property type="match status" value="1"/>
</dbReference>
<dbReference type="PANTHER" id="PTHR32215">
    <property type="entry name" value="CILIA- AND FLAGELLA-ASSOCIATED PROTEIN 57"/>
    <property type="match status" value="1"/>
</dbReference>
<keyword evidence="4" id="KW-1185">Reference proteome</keyword>
<dbReference type="OrthoDB" id="10251741at2759"/>
<feature type="non-terminal residue" evidence="2">
    <location>
        <position position="65"/>
    </location>
</feature>
<dbReference type="Proteomes" id="UP000011087">
    <property type="component" value="Unassembled WGS sequence"/>
</dbReference>
<organism evidence="2">
    <name type="scientific">Guillardia theta (strain CCMP2712)</name>
    <name type="common">Cryptophyte</name>
    <dbReference type="NCBI Taxonomy" id="905079"/>
    <lineage>
        <taxon>Eukaryota</taxon>
        <taxon>Cryptophyceae</taxon>
        <taxon>Pyrenomonadales</taxon>
        <taxon>Geminigeraceae</taxon>
        <taxon>Guillardia</taxon>
    </lineage>
</organism>
<reference evidence="3" key="3">
    <citation type="submission" date="2016-03" db="UniProtKB">
        <authorList>
            <consortium name="EnsemblProtists"/>
        </authorList>
    </citation>
    <scope>IDENTIFICATION</scope>
</reference>
<dbReference type="AlphaFoldDB" id="L1I724"/>
<gene>
    <name evidence="2" type="ORF">GUITHDRAFT_55425</name>
</gene>
<dbReference type="EnsemblProtists" id="EKX31862">
    <property type="protein sequence ID" value="EKX31862"/>
    <property type="gene ID" value="GUITHDRAFT_55425"/>
</dbReference>
<evidence type="ECO:0000256" key="1">
    <source>
        <dbReference type="SAM" id="Coils"/>
    </source>
</evidence>
<reference evidence="2 4" key="1">
    <citation type="journal article" date="2012" name="Nature">
        <title>Algal genomes reveal evolutionary mosaicism and the fate of nucleomorphs.</title>
        <authorList>
            <consortium name="DOE Joint Genome Institute"/>
            <person name="Curtis B.A."/>
            <person name="Tanifuji G."/>
            <person name="Burki F."/>
            <person name="Gruber A."/>
            <person name="Irimia M."/>
            <person name="Maruyama S."/>
            <person name="Arias M.C."/>
            <person name="Ball S.G."/>
            <person name="Gile G.H."/>
            <person name="Hirakawa Y."/>
            <person name="Hopkins J.F."/>
            <person name="Kuo A."/>
            <person name="Rensing S.A."/>
            <person name="Schmutz J."/>
            <person name="Symeonidi A."/>
            <person name="Elias M."/>
            <person name="Eveleigh R.J."/>
            <person name="Herman E.K."/>
            <person name="Klute M.J."/>
            <person name="Nakayama T."/>
            <person name="Obornik M."/>
            <person name="Reyes-Prieto A."/>
            <person name="Armbrust E.V."/>
            <person name="Aves S.J."/>
            <person name="Beiko R.G."/>
            <person name="Coutinho P."/>
            <person name="Dacks J.B."/>
            <person name="Durnford D.G."/>
            <person name="Fast N.M."/>
            <person name="Green B.R."/>
            <person name="Grisdale C.J."/>
            <person name="Hempel F."/>
            <person name="Henrissat B."/>
            <person name="Hoppner M.P."/>
            <person name="Ishida K."/>
            <person name="Kim E."/>
            <person name="Koreny L."/>
            <person name="Kroth P.G."/>
            <person name="Liu Y."/>
            <person name="Malik S.B."/>
            <person name="Maier U.G."/>
            <person name="McRose D."/>
            <person name="Mock T."/>
            <person name="Neilson J.A."/>
            <person name="Onodera N.T."/>
            <person name="Poole A.M."/>
            <person name="Pritham E.J."/>
            <person name="Richards T.A."/>
            <person name="Rocap G."/>
            <person name="Roy S.W."/>
            <person name="Sarai C."/>
            <person name="Schaack S."/>
            <person name="Shirato S."/>
            <person name="Slamovits C.H."/>
            <person name="Spencer D.F."/>
            <person name="Suzuki S."/>
            <person name="Worden A.Z."/>
            <person name="Zauner S."/>
            <person name="Barry K."/>
            <person name="Bell C."/>
            <person name="Bharti A.K."/>
            <person name="Crow J.A."/>
            <person name="Grimwood J."/>
            <person name="Kramer R."/>
            <person name="Lindquist E."/>
            <person name="Lucas S."/>
            <person name="Salamov A."/>
            <person name="McFadden G.I."/>
            <person name="Lane C.E."/>
            <person name="Keeling P.J."/>
            <person name="Gray M.W."/>
            <person name="Grigoriev I.V."/>
            <person name="Archibald J.M."/>
        </authorList>
    </citation>
    <scope>NUCLEOTIDE SEQUENCE</scope>
    <source>
        <strain evidence="2 4">CCMP2712</strain>
    </source>
</reference>
<evidence type="ECO:0000313" key="4">
    <source>
        <dbReference type="Proteomes" id="UP000011087"/>
    </source>
</evidence>
<dbReference type="InterPro" id="IPR052993">
    <property type="entry name" value="CFA-57"/>
</dbReference>
<feature type="non-terminal residue" evidence="2">
    <location>
        <position position="1"/>
    </location>
</feature>
<evidence type="ECO:0000313" key="3">
    <source>
        <dbReference type="EnsemblProtists" id="EKX31862"/>
    </source>
</evidence>
<dbReference type="PaxDb" id="55529-EKX31862"/>
<dbReference type="EMBL" id="JH993230">
    <property type="protein sequence ID" value="EKX31862.1"/>
    <property type="molecule type" value="Genomic_DNA"/>
</dbReference>
<dbReference type="HOGENOM" id="CLU_2856823_0_0_1"/>
<reference evidence="4" key="2">
    <citation type="submission" date="2012-11" db="EMBL/GenBank/DDBJ databases">
        <authorList>
            <person name="Kuo A."/>
            <person name="Curtis B.A."/>
            <person name="Tanifuji G."/>
            <person name="Burki F."/>
            <person name="Gruber A."/>
            <person name="Irimia M."/>
            <person name="Maruyama S."/>
            <person name="Arias M.C."/>
            <person name="Ball S.G."/>
            <person name="Gile G.H."/>
            <person name="Hirakawa Y."/>
            <person name="Hopkins J.F."/>
            <person name="Rensing S.A."/>
            <person name="Schmutz J."/>
            <person name="Symeonidi A."/>
            <person name="Elias M."/>
            <person name="Eveleigh R.J."/>
            <person name="Herman E.K."/>
            <person name="Klute M.J."/>
            <person name="Nakayama T."/>
            <person name="Obornik M."/>
            <person name="Reyes-Prieto A."/>
            <person name="Armbrust E.V."/>
            <person name="Aves S.J."/>
            <person name="Beiko R.G."/>
            <person name="Coutinho P."/>
            <person name="Dacks J.B."/>
            <person name="Durnford D.G."/>
            <person name="Fast N.M."/>
            <person name="Green B.R."/>
            <person name="Grisdale C."/>
            <person name="Hempe F."/>
            <person name="Henrissat B."/>
            <person name="Hoppner M.P."/>
            <person name="Ishida K.-I."/>
            <person name="Kim E."/>
            <person name="Koreny L."/>
            <person name="Kroth P.G."/>
            <person name="Liu Y."/>
            <person name="Malik S.-B."/>
            <person name="Maier U.G."/>
            <person name="McRose D."/>
            <person name="Mock T."/>
            <person name="Neilson J.A."/>
            <person name="Onodera N.T."/>
            <person name="Poole A.M."/>
            <person name="Pritham E.J."/>
            <person name="Richards T.A."/>
            <person name="Rocap G."/>
            <person name="Roy S.W."/>
            <person name="Sarai C."/>
            <person name="Schaack S."/>
            <person name="Shirato S."/>
            <person name="Slamovits C.H."/>
            <person name="Spencer D.F."/>
            <person name="Suzuki S."/>
            <person name="Worden A.Z."/>
            <person name="Zauner S."/>
            <person name="Barry K."/>
            <person name="Bell C."/>
            <person name="Bharti A.K."/>
            <person name="Crow J.A."/>
            <person name="Grimwood J."/>
            <person name="Kramer R."/>
            <person name="Lindquist E."/>
            <person name="Lucas S."/>
            <person name="Salamov A."/>
            <person name="McFadden G.I."/>
            <person name="Lane C.E."/>
            <person name="Keeling P.J."/>
            <person name="Gray M.W."/>
            <person name="Grigoriev I.V."/>
            <person name="Archibald J.M."/>
        </authorList>
    </citation>
    <scope>NUCLEOTIDE SEQUENCE</scope>
    <source>
        <strain evidence="4">CCMP2712</strain>
    </source>
</reference>
<dbReference type="GeneID" id="17288577"/>
<keyword evidence="1" id="KW-0175">Coiled coil</keyword>
<proteinExistence type="predicted"/>
<dbReference type="STRING" id="905079.L1I724"/>